<proteinExistence type="predicted"/>
<dbReference type="Gene3D" id="1.10.150.240">
    <property type="entry name" value="Putative phosphatase, domain 2"/>
    <property type="match status" value="1"/>
</dbReference>
<accession>A0A1Q5Q3A2</accession>
<dbReference type="AlphaFoldDB" id="A0A1Q5Q3A2"/>
<reference evidence="2" key="1">
    <citation type="submission" date="2016-12" db="EMBL/GenBank/DDBJ databases">
        <authorList>
            <person name="Meng X."/>
        </authorList>
    </citation>
    <scope>NUCLEOTIDE SEQUENCE [LARGE SCALE GENOMIC DNA]</scope>
    <source>
        <strain evidence="2">DSM 19116</strain>
    </source>
</reference>
<dbReference type="SFLD" id="SFLDG01129">
    <property type="entry name" value="C1.5:_HAD__Beta-PGM__Phosphata"/>
    <property type="match status" value="1"/>
</dbReference>
<dbReference type="Pfam" id="PF00702">
    <property type="entry name" value="Hydrolase"/>
    <property type="match status" value="1"/>
</dbReference>
<evidence type="ECO:0008006" key="3">
    <source>
        <dbReference type="Google" id="ProtNLM"/>
    </source>
</evidence>
<name>A0A1Q5Q3A2_9ACTO</name>
<dbReference type="Proteomes" id="UP000185628">
    <property type="component" value="Unassembled WGS sequence"/>
</dbReference>
<dbReference type="SFLD" id="SFLDS00003">
    <property type="entry name" value="Haloacid_Dehalogenase"/>
    <property type="match status" value="1"/>
</dbReference>
<organism evidence="1 2">
    <name type="scientific">Bowdeniella nasicola</name>
    <dbReference type="NCBI Taxonomy" id="208480"/>
    <lineage>
        <taxon>Bacteria</taxon>
        <taxon>Bacillati</taxon>
        <taxon>Actinomycetota</taxon>
        <taxon>Actinomycetes</taxon>
        <taxon>Actinomycetales</taxon>
        <taxon>Actinomycetaceae</taxon>
        <taxon>Bowdeniella</taxon>
    </lineage>
</organism>
<gene>
    <name evidence="1" type="ORF">BSZ39_04845</name>
</gene>
<dbReference type="SUPFAM" id="SSF56784">
    <property type="entry name" value="HAD-like"/>
    <property type="match status" value="1"/>
</dbReference>
<dbReference type="InterPro" id="IPR036412">
    <property type="entry name" value="HAD-like_sf"/>
</dbReference>
<dbReference type="PANTHER" id="PTHR43611:SF3">
    <property type="entry name" value="FLAVIN MONONUCLEOTIDE HYDROLASE 1, CHLOROPLATIC"/>
    <property type="match status" value="1"/>
</dbReference>
<protein>
    <recommendedName>
        <fullName evidence="3">2-haloacid dehalogenase</fullName>
    </recommendedName>
</protein>
<dbReference type="InterPro" id="IPR023214">
    <property type="entry name" value="HAD_sf"/>
</dbReference>
<dbReference type="InterPro" id="IPR006439">
    <property type="entry name" value="HAD-SF_hydro_IA"/>
</dbReference>
<dbReference type="Gene3D" id="3.40.50.1000">
    <property type="entry name" value="HAD superfamily/HAD-like"/>
    <property type="match status" value="1"/>
</dbReference>
<dbReference type="InterPro" id="IPR023198">
    <property type="entry name" value="PGP-like_dom2"/>
</dbReference>
<dbReference type="CDD" id="cd02603">
    <property type="entry name" value="HAD_sEH-N_like"/>
    <property type="match status" value="1"/>
</dbReference>
<keyword evidence="2" id="KW-1185">Reference proteome</keyword>
<sequence length="208" mass="22575">MAVTRSLSTLIFDLGNVVITWDPRPALPEQYTGQDAEDLLTRLDFFTRNADHDAGKPFAEWVADLRSSGDAEGADALQHYVDHFDRSLVGLVRGTSQLIDDLKAAGVTLYALTNWSAETFHHAQAAAPALAQFDDILVSGEEGIAKPNPEIYTRALERWDLDVRTTGFLDDSEANIAGAESVGLTTHLFTNAVDARAWARDMTGAAGV</sequence>
<dbReference type="NCBIfam" id="TIGR01549">
    <property type="entry name" value="HAD-SF-IA-v1"/>
    <property type="match status" value="1"/>
</dbReference>
<evidence type="ECO:0000313" key="2">
    <source>
        <dbReference type="Proteomes" id="UP000185628"/>
    </source>
</evidence>
<comment type="caution">
    <text evidence="1">The sequence shown here is derived from an EMBL/GenBank/DDBJ whole genome shotgun (WGS) entry which is preliminary data.</text>
</comment>
<dbReference type="EMBL" id="MQVR01000020">
    <property type="protein sequence ID" value="OKL54296.1"/>
    <property type="molecule type" value="Genomic_DNA"/>
</dbReference>
<evidence type="ECO:0000313" key="1">
    <source>
        <dbReference type="EMBL" id="OKL54296.1"/>
    </source>
</evidence>
<dbReference type="NCBIfam" id="TIGR01509">
    <property type="entry name" value="HAD-SF-IA-v3"/>
    <property type="match status" value="1"/>
</dbReference>
<dbReference type="PANTHER" id="PTHR43611">
    <property type="entry name" value="ALPHA-D-GLUCOSE 1-PHOSPHATE PHOSPHATASE"/>
    <property type="match status" value="1"/>
</dbReference>